<proteinExistence type="predicted"/>
<reference evidence="1" key="1">
    <citation type="journal article" date="2012" name="Science">
        <title>Fermentation, hydrogen, and sulfur metabolism in multiple uncultivated bacterial phyla.</title>
        <authorList>
            <person name="Wrighton K.C."/>
            <person name="Thomas B.C."/>
            <person name="Sharon I."/>
            <person name="Miller C.S."/>
            <person name="Castelle C.J."/>
            <person name="VerBerkmoes N.C."/>
            <person name="Wilkins M.J."/>
            <person name="Hettich R.L."/>
            <person name="Lipton M.S."/>
            <person name="Williams K.H."/>
            <person name="Long P.E."/>
            <person name="Banfield J.F."/>
        </authorList>
    </citation>
    <scope>NUCLEOTIDE SEQUENCE [LARGE SCALE GENOMIC DNA]</scope>
</reference>
<comment type="caution">
    <text evidence="1">The sequence shown here is derived from an EMBL/GenBank/DDBJ whole genome shotgun (WGS) entry which is preliminary data.</text>
</comment>
<dbReference type="EMBL" id="AMFJ01000382">
    <property type="protein sequence ID" value="EKE28038.1"/>
    <property type="molecule type" value="Genomic_DNA"/>
</dbReference>
<gene>
    <name evidence="1" type="ORF">ACD_3C00108G0001</name>
</gene>
<organism evidence="1">
    <name type="scientific">uncultured bacterium</name>
    <name type="common">gcode 4</name>
    <dbReference type="NCBI Taxonomy" id="1234023"/>
    <lineage>
        <taxon>Bacteria</taxon>
        <taxon>environmental samples</taxon>
    </lineage>
</organism>
<accession>K2FYM1</accession>
<sequence>MTSYYPDIKDKSFAWEPIYRGFWWITMPKNRLFMDWTYKDLSQAFTKFERKKYKLLPNVEELIVKKKDIVEKIITGEISFHYVNWDFSIEEITRERVLSLFTDKELIALSKARNIYLAAALKRRDLREYLMKIYTGSLVEGDIHDMKTKFNKDDYAKMIVYYNQLMTKKWKPEKVLTEDEDVVNMRLKIEEFQAIKEKRKAYLGIFTIAKTAKFPTLKAFYDALEEIWCLESFMKIDWRDRPVLEKFAVGDNEMIKNPYRNIWHEQYVTLEAAEHKAKLHTDKIRKNPIRDTEIANIRISSRMTVDFYPSSPYF</sequence>
<name>K2FYM1_9BACT</name>
<dbReference type="AlphaFoldDB" id="K2FYM1"/>
<protein>
    <submittedName>
        <fullName evidence="1">Uncharacterized protein</fullName>
    </submittedName>
</protein>
<evidence type="ECO:0000313" key="1">
    <source>
        <dbReference type="EMBL" id="EKE28038.1"/>
    </source>
</evidence>